<evidence type="ECO:0000259" key="7">
    <source>
        <dbReference type="PROSITE" id="PS50110"/>
    </source>
</evidence>
<evidence type="ECO:0000256" key="4">
    <source>
        <dbReference type="ARBA" id="ARBA00023125"/>
    </source>
</evidence>
<dbReference type="SUPFAM" id="SSF48452">
    <property type="entry name" value="TPR-like"/>
    <property type="match status" value="1"/>
</dbReference>
<dbReference type="InterPro" id="IPR011990">
    <property type="entry name" value="TPR-like_helical_dom_sf"/>
</dbReference>
<dbReference type="GO" id="GO:0003677">
    <property type="term" value="F:DNA binding"/>
    <property type="evidence" value="ECO:0007669"/>
    <property type="project" value="UniProtKB-KW"/>
</dbReference>
<dbReference type="Proteomes" id="UP000092024">
    <property type="component" value="Unassembled WGS sequence"/>
</dbReference>
<dbReference type="InterPro" id="IPR016032">
    <property type="entry name" value="Sig_transdc_resp-reg_C-effctor"/>
</dbReference>
<dbReference type="Pfam" id="PF00486">
    <property type="entry name" value="Trans_reg_C"/>
    <property type="match status" value="1"/>
</dbReference>
<accession>A0A1A5YCJ0</accession>
<dbReference type="InterPro" id="IPR051677">
    <property type="entry name" value="AfsR-DnrI-RedD_regulator"/>
</dbReference>
<dbReference type="EMBL" id="LYPA01000074">
    <property type="protein sequence ID" value="OBR63304.1"/>
    <property type="molecule type" value="Genomic_DNA"/>
</dbReference>
<comment type="similarity">
    <text evidence="1">Belongs to the AfsR/DnrI/RedD regulatory family.</text>
</comment>
<dbReference type="SMART" id="SM01043">
    <property type="entry name" value="BTAD"/>
    <property type="match status" value="1"/>
</dbReference>
<dbReference type="Gene3D" id="1.25.40.10">
    <property type="entry name" value="Tetratricopeptide repeat domain"/>
    <property type="match status" value="1"/>
</dbReference>
<dbReference type="InterPro" id="IPR005158">
    <property type="entry name" value="BTAD"/>
</dbReference>
<keyword evidence="4" id="KW-0238">DNA-binding</keyword>
<keyword evidence="6" id="KW-0597">Phosphoprotein</keyword>
<dbReference type="PANTHER" id="PTHR35807">
    <property type="entry name" value="TRANSCRIPTIONAL REGULATOR REDD-RELATED"/>
    <property type="match status" value="1"/>
</dbReference>
<evidence type="ECO:0000256" key="1">
    <source>
        <dbReference type="ARBA" id="ARBA00005820"/>
    </source>
</evidence>
<evidence type="ECO:0000313" key="9">
    <source>
        <dbReference type="Proteomes" id="UP000092024"/>
    </source>
</evidence>
<evidence type="ECO:0000256" key="5">
    <source>
        <dbReference type="ARBA" id="ARBA00023163"/>
    </source>
</evidence>
<dbReference type="SMART" id="SM00448">
    <property type="entry name" value="REC"/>
    <property type="match status" value="1"/>
</dbReference>
<keyword evidence="9" id="KW-1185">Reference proteome</keyword>
<dbReference type="STRING" id="1844972.A7K91_25145"/>
<dbReference type="SUPFAM" id="SSF46894">
    <property type="entry name" value="C-terminal effector domain of the bipartite response regulators"/>
    <property type="match status" value="1"/>
</dbReference>
<keyword evidence="2" id="KW-0902">Two-component regulatory system</keyword>
<keyword evidence="3" id="KW-0805">Transcription regulation</keyword>
<dbReference type="PROSITE" id="PS50110">
    <property type="entry name" value="RESPONSE_REGULATORY"/>
    <property type="match status" value="1"/>
</dbReference>
<name>A0A1A5YCJ0_9BACL</name>
<evidence type="ECO:0000256" key="2">
    <source>
        <dbReference type="ARBA" id="ARBA00023012"/>
    </source>
</evidence>
<organism evidence="8 9">
    <name type="scientific">Paenibacillus oryzae</name>
    <dbReference type="NCBI Taxonomy" id="1844972"/>
    <lineage>
        <taxon>Bacteria</taxon>
        <taxon>Bacillati</taxon>
        <taxon>Bacillota</taxon>
        <taxon>Bacilli</taxon>
        <taxon>Bacillales</taxon>
        <taxon>Paenibacillaceae</taxon>
        <taxon>Paenibacillus</taxon>
    </lineage>
</organism>
<proteinExistence type="inferred from homology"/>
<dbReference type="InterPro" id="IPR001789">
    <property type="entry name" value="Sig_transdc_resp-reg_receiver"/>
</dbReference>
<dbReference type="InterPro" id="IPR001867">
    <property type="entry name" value="OmpR/PhoB-type_DNA-bd"/>
</dbReference>
<feature type="domain" description="Response regulatory" evidence="7">
    <location>
        <begin position="2"/>
        <end position="116"/>
    </location>
</feature>
<dbReference type="GO" id="GO:0000160">
    <property type="term" value="P:phosphorelay signal transduction system"/>
    <property type="evidence" value="ECO:0007669"/>
    <property type="project" value="UniProtKB-KW"/>
</dbReference>
<dbReference type="AlphaFoldDB" id="A0A1A5YCJ0"/>
<dbReference type="Pfam" id="PF00072">
    <property type="entry name" value="Response_reg"/>
    <property type="match status" value="1"/>
</dbReference>
<dbReference type="Gene3D" id="3.40.50.2300">
    <property type="match status" value="1"/>
</dbReference>
<dbReference type="GO" id="GO:0006355">
    <property type="term" value="P:regulation of DNA-templated transcription"/>
    <property type="evidence" value="ECO:0007669"/>
    <property type="project" value="InterPro"/>
</dbReference>
<feature type="modified residue" description="4-aspartylphosphate" evidence="6">
    <location>
        <position position="53"/>
    </location>
</feature>
<evidence type="ECO:0000256" key="3">
    <source>
        <dbReference type="ARBA" id="ARBA00023015"/>
    </source>
</evidence>
<gene>
    <name evidence="8" type="ORF">A7K91_25145</name>
</gene>
<dbReference type="InterPro" id="IPR036388">
    <property type="entry name" value="WH-like_DNA-bd_sf"/>
</dbReference>
<sequence length="383" mass="44799">MKVILVDDEEPALIHLERLLQNDGRVQITGKYTSAKEALQHLSPEHADIAFLDIGMPEVNGLEAAELIQEKFPSIRIVYVTAYSAYAVEAFELYALDYLLKPVDADRIRKTIDRVLEYMAMSGKHAERTEAAAAAADVITVRCFKRLELVNGVDSREKVKWRTKKAQELFAYLLHLRGAWVTKERLIEKLWREQEQDKAITYLHHSVSRIRHLLREWGAACTVEYEDESYRLPLGGFQTDVDEFEQIVSGSGGLRLADWNKYEYALSLYHGEYYEDHNYEWAETKRLNLQQSYFQLICSMARLELEENKNQEALQRLLRAQEHFPYSDELCRLVMQCYQKLNHAIMVRESYQTFRDTLMNELGVLPEHHTTELYYKLFSAELQ</sequence>
<dbReference type="OrthoDB" id="3190595at2"/>
<dbReference type="InterPro" id="IPR011006">
    <property type="entry name" value="CheY-like_superfamily"/>
</dbReference>
<dbReference type="Gene3D" id="1.10.10.10">
    <property type="entry name" value="Winged helix-like DNA-binding domain superfamily/Winged helix DNA-binding domain"/>
    <property type="match status" value="1"/>
</dbReference>
<keyword evidence="5" id="KW-0804">Transcription</keyword>
<reference evidence="8 9" key="1">
    <citation type="submission" date="2016-05" db="EMBL/GenBank/DDBJ databases">
        <title>Paenibacillus oryzae. sp. nov., isolated from the rice root.</title>
        <authorList>
            <person name="Zhang J."/>
            <person name="Zhang X."/>
        </authorList>
    </citation>
    <scope>NUCLEOTIDE SEQUENCE [LARGE SCALE GENOMIC DNA]</scope>
    <source>
        <strain evidence="8 9">1DrF-4</strain>
    </source>
</reference>
<comment type="caution">
    <text evidence="8">The sequence shown here is derived from an EMBL/GenBank/DDBJ whole genome shotgun (WGS) entry which is preliminary data.</text>
</comment>
<evidence type="ECO:0000313" key="8">
    <source>
        <dbReference type="EMBL" id="OBR63304.1"/>
    </source>
</evidence>
<protein>
    <recommendedName>
        <fullName evidence="7">Response regulatory domain-containing protein</fullName>
    </recommendedName>
</protein>
<evidence type="ECO:0000256" key="6">
    <source>
        <dbReference type="PROSITE-ProRule" id="PRU00169"/>
    </source>
</evidence>
<dbReference type="Pfam" id="PF03704">
    <property type="entry name" value="BTAD"/>
    <property type="match status" value="1"/>
</dbReference>
<dbReference type="SUPFAM" id="SSF52172">
    <property type="entry name" value="CheY-like"/>
    <property type="match status" value="1"/>
</dbReference>